<sequence length="436" mass="50331">MNQLEDCLAYFRENPVFGRLLQGFWRKYASYGRFEGSVQVTFRDREERESLEGFLQKNFQGRKKTSVSARLFTKALAESRFTGVEPEAILEAWFGALPQTRASQRGEKKEAWQRFFRKQLTETEDELACSWLTGILEENPKTEPSRRVFLREWNRAWETGRRDTFEDGVRLACRILENLPIRQEQYLPLPVFAARLTGDPHAFDRGRAGSGLLNCMLAWCQERKGIQKDLPDQASLVRQQRLLTGGLLVDEMSNGVLVYGLEAFGEDGAAHPGMAGFLQTQEALQVPLGVLVRWKRVRCFGEEAFIVENPSLFARLCKGRRTVLCFNGQPRLAAIFLLKLLEREKIHVRYGGDLDPEGLQIAQNLKQLYDGPFSFWHMDLEDYRSSHPRVAISERRLKILERIREPELLATAEAIRKKKKAGYQENIPAFWNRPEK</sequence>
<gene>
    <name evidence="3" type="ORF">SAMN05216495_10627</name>
</gene>
<evidence type="ECO:0000313" key="3">
    <source>
        <dbReference type="EMBL" id="SDW79268.1"/>
    </source>
</evidence>
<dbReference type="RefSeq" id="WP_074705549.1">
    <property type="nucleotide sequence ID" value="NZ_CAMEFB010000001.1"/>
</dbReference>
<feature type="domain" description="DUF2399" evidence="1">
    <location>
        <begin position="294"/>
        <end position="427"/>
    </location>
</feature>
<dbReference type="AlphaFoldDB" id="A0A1H2WFH6"/>
<organism evidence="3 4">
    <name type="scientific">Acidaminococcus fermentans</name>
    <dbReference type="NCBI Taxonomy" id="905"/>
    <lineage>
        <taxon>Bacteria</taxon>
        <taxon>Bacillati</taxon>
        <taxon>Bacillota</taxon>
        <taxon>Negativicutes</taxon>
        <taxon>Acidaminococcales</taxon>
        <taxon>Acidaminococcaceae</taxon>
        <taxon>Acidaminococcus</taxon>
    </lineage>
</organism>
<evidence type="ECO:0000259" key="2">
    <source>
        <dbReference type="Pfam" id="PF11796"/>
    </source>
</evidence>
<dbReference type="InterPro" id="IPR024466">
    <property type="entry name" value="CHP02679_N"/>
</dbReference>
<accession>A0A1H2WFH6</accession>
<dbReference type="EMBL" id="FNOP01000006">
    <property type="protein sequence ID" value="SDW79268.1"/>
    <property type="molecule type" value="Genomic_DNA"/>
</dbReference>
<proteinExistence type="predicted"/>
<reference evidence="3 4" key="1">
    <citation type="submission" date="2016-10" db="EMBL/GenBank/DDBJ databases">
        <authorList>
            <person name="Varghese N."/>
            <person name="Submissions S."/>
        </authorList>
    </citation>
    <scope>NUCLEOTIDE SEQUENCE [LARGE SCALE GENOMIC DNA]</scope>
    <source>
        <strain evidence="3 4">WCC6</strain>
    </source>
</reference>
<name>A0A1H2WFH6_ACIFE</name>
<comment type="caution">
    <text evidence="3">The sequence shown here is derived from an EMBL/GenBank/DDBJ whole genome shotgun (WGS) entry which is preliminary data.</text>
</comment>
<dbReference type="Pfam" id="PF11796">
    <property type="entry name" value="DUF3323"/>
    <property type="match status" value="1"/>
</dbReference>
<evidence type="ECO:0000259" key="1">
    <source>
        <dbReference type="Pfam" id="PF09664"/>
    </source>
</evidence>
<feature type="domain" description="Conserved hypothetical protein CHP02679 N terminus" evidence="2">
    <location>
        <begin position="35"/>
        <end position="262"/>
    </location>
</feature>
<dbReference type="Proteomes" id="UP000182379">
    <property type="component" value="Unassembled WGS sequence"/>
</dbReference>
<evidence type="ECO:0000313" key="4">
    <source>
        <dbReference type="Proteomes" id="UP000182379"/>
    </source>
</evidence>
<dbReference type="Pfam" id="PF09664">
    <property type="entry name" value="DUF2399"/>
    <property type="match status" value="1"/>
</dbReference>
<dbReference type="InterPro" id="IPR024465">
    <property type="entry name" value="DUF2399"/>
</dbReference>
<protein>
    <submittedName>
        <fullName evidence="3">TIGR02679 family protein</fullName>
    </submittedName>
</protein>